<name>A0A2N9FCW5_FAGSY</name>
<feature type="region of interest" description="Disordered" evidence="1">
    <location>
        <begin position="1"/>
        <end position="21"/>
    </location>
</feature>
<organism evidence="3">
    <name type="scientific">Fagus sylvatica</name>
    <name type="common">Beechnut</name>
    <dbReference type="NCBI Taxonomy" id="28930"/>
    <lineage>
        <taxon>Eukaryota</taxon>
        <taxon>Viridiplantae</taxon>
        <taxon>Streptophyta</taxon>
        <taxon>Embryophyta</taxon>
        <taxon>Tracheophyta</taxon>
        <taxon>Spermatophyta</taxon>
        <taxon>Magnoliopsida</taxon>
        <taxon>eudicotyledons</taxon>
        <taxon>Gunneridae</taxon>
        <taxon>Pentapetalae</taxon>
        <taxon>rosids</taxon>
        <taxon>fabids</taxon>
        <taxon>Fagales</taxon>
        <taxon>Fagaceae</taxon>
        <taxon>Fagus</taxon>
    </lineage>
</organism>
<evidence type="ECO:0000256" key="1">
    <source>
        <dbReference type="SAM" id="MobiDB-lite"/>
    </source>
</evidence>
<protein>
    <recommendedName>
        <fullName evidence="2">SMARCC C-terminal domain-containing protein</fullName>
    </recommendedName>
</protein>
<dbReference type="Pfam" id="PF16495">
    <property type="entry name" value="SWIRM-assoc_1"/>
    <property type="match status" value="1"/>
</dbReference>
<sequence>MSTSSTTDSANSANPSSHPTPLPHIHHLITIKLTRENYLLWKAQIVPYLRGQHLYGFLDGSRPAPSSNVAATPDLLNSDLQTWQTQDQMILSALISSLSETVAFLASAVGPRIAAACAHASLAALSEEKGLSASGSILRIEGSGHEENSGSWGQNEAKVPLSAEKVKAAAKVGPAAAATKAKLFADHEEREIQRLSANIINHQV</sequence>
<accession>A0A2N9FCW5</accession>
<gene>
    <name evidence="3" type="ORF">FSB_LOCUS12827</name>
</gene>
<dbReference type="PANTHER" id="PTHR47481">
    <property type="match status" value="1"/>
</dbReference>
<dbReference type="InterPro" id="IPR032451">
    <property type="entry name" value="SMARCC_C"/>
</dbReference>
<evidence type="ECO:0000313" key="3">
    <source>
        <dbReference type="EMBL" id="SPC84945.1"/>
    </source>
</evidence>
<dbReference type="AlphaFoldDB" id="A0A2N9FCW5"/>
<feature type="domain" description="SMARCC C-terminal" evidence="2">
    <location>
        <begin position="175"/>
        <end position="204"/>
    </location>
</feature>
<proteinExistence type="predicted"/>
<reference evidence="3" key="1">
    <citation type="submission" date="2018-02" db="EMBL/GenBank/DDBJ databases">
        <authorList>
            <person name="Cohen D.B."/>
            <person name="Kent A.D."/>
        </authorList>
    </citation>
    <scope>NUCLEOTIDE SEQUENCE</scope>
</reference>
<feature type="compositionally biased region" description="Low complexity" evidence="1">
    <location>
        <begin position="1"/>
        <end position="19"/>
    </location>
</feature>
<evidence type="ECO:0000259" key="2">
    <source>
        <dbReference type="Pfam" id="PF16495"/>
    </source>
</evidence>
<dbReference type="PANTHER" id="PTHR47481:SF10">
    <property type="entry name" value="COPIA-LIKE POLYPROTEIN_RETROTRANSPOSON"/>
    <property type="match status" value="1"/>
</dbReference>
<dbReference type="EMBL" id="OIVN01000745">
    <property type="protein sequence ID" value="SPC84945.1"/>
    <property type="molecule type" value="Genomic_DNA"/>
</dbReference>